<evidence type="ECO:0000313" key="4">
    <source>
        <dbReference type="Proteomes" id="UP000579941"/>
    </source>
</evidence>
<evidence type="ECO:0000313" key="3">
    <source>
        <dbReference type="EMBL" id="NXM38780.1"/>
    </source>
</evidence>
<dbReference type="EMBL" id="VXAZ01000953">
    <property type="protein sequence ID" value="NXM38780.1"/>
    <property type="molecule type" value="Genomic_DNA"/>
</dbReference>
<sequence length="909" mass="108373">TPRTSRSVSWVRCGAAPVRVYSRQPGSASAKCFSFFNLKRVDRASEYALSEGFSLQKSRYPQRPWGPVANLETAERLQDHREAHEEAQEWLSKWMKSKLQLELSNGEEEVDSVLQEEPPAAPPKYEHFDDLCSYLECEMESSSVQKYLQHLLQSEVVNCGIAKHLRLEEIKEKKKLADPRITMELRHKQVKENRMRHQKALELQRQKESLKKAILSEARLQAQEEDRRKALQAKKEEEEIQREMVKLRKEMAEKKHTVAKVWRMEGKRQKKPQKLSMQEVSVTVSPPLVLKREEQGEEKQRRTQELLRRIHTSKQRCLQRHFSAWLKVILERRIKMAKARALADWRCQLKALRAWRNYTWAQKVEQETQQLEVHLQDQNRKTQLAVEHNRRRLLRCCFLAWQRWSRAEMEKRELQMKRVQTKRKMEQLLEAVSLGKGGDRPLEVNKPGTAEVNNHQDLQQDKVNPSHVVLPVGIAVLLESTYFMQDQSSRDVVHTSHFCRNPKFTWEITIRHEALSAQDQAMYKNQIATVLQQFQALSPKTSPAYGSRFEHRHAFQQRVIEEQRQQLQKQQELILKLQENQKLSRDKEETAQATAVTQTFNNSVSQTREEEQSRGKNTTPLSPPDSHGPENTRAAMQGRRPSSWLTSPHPILKGMEERAIQRAEQKRKLEEAKQRKTEEKLAQLKAEQEARQRKEAEEKEAQREKRREERRQQKLKELEKQRRLEKEQQLQKKARDHYEKVLLRRLGILPWKRLREQAKENLAVAQRHHSLGLQRKCLMTWLQDAQQSLREKMSRAEDFHSHMLLRWGFRNWLKYKDYLSTQEERADTFHTVCLMRKYFWAWFDHIVEEKRALWERLKIATEHSNKRLTLNAFKAWRQYPLLMKKEREREERRNQLRRRVAEILPNFQT</sequence>
<name>A0A7L1ADS3_GYMTI</name>
<evidence type="ECO:0000256" key="1">
    <source>
        <dbReference type="SAM" id="Coils"/>
    </source>
</evidence>
<proteinExistence type="predicted"/>
<gene>
    <name evidence="3" type="primary">Ccdc191</name>
    <name evidence="3" type="ORF">GYMTIB_R00376</name>
</gene>
<dbReference type="PANTHER" id="PTHR22028:SF5">
    <property type="entry name" value="COILED-COIL DOMAIN-CONTAINING PROTEIN 191"/>
    <property type="match status" value="1"/>
</dbReference>
<comment type="caution">
    <text evidence="3">The sequence shown here is derived from an EMBL/GenBank/DDBJ whole genome shotgun (WGS) entry which is preliminary data.</text>
</comment>
<dbReference type="Proteomes" id="UP000579941">
    <property type="component" value="Unassembled WGS sequence"/>
</dbReference>
<feature type="non-terminal residue" evidence="3">
    <location>
        <position position="1"/>
    </location>
</feature>
<feature type="region of interest" description="Disordered" evidence="2">
    <location>
        <begin position="582"/>
        <end position="731"/>
    </location>
</feature>
<feature type="coiled-coil region" evidence="1">
    <location>
        <begin position="220"/>
        <end position="257"/>
    </location>
</feature>
<feature type="coiled-coil region" evidence="1">
    <location>
        <begin position="553"/>
        <end position="580"/>
    </location>
</feature>
<dbReference type="InterPro" id="IPR052270">
    <property type="entry name" value="CACF_protein"/>
</dbReference>
<evidence type="ECO:0000256" key="2">
    <source>
        <dbReference type="SAM" id="MobiDB-lite"/>
    </source>
</evidence>
<dbReference type="PANTHER" id="PTHR22028">
    <property type="entry name" value="SFI1 SPINDLE BODY DOMAIN-CONTAINING PROTEIN-RELATED"/>
    <property type="match status" value="1"/>
</dbReference>
<organism evidence="3 4">
    <name type="scientific">Gymnorhina tibicen</name>
    <name type="common">Australian magpie</name>
    <name type="synonym">Cracticus tibicen</name>
    <dbReference type="NCBI Taxonomy" id="9132"/>
    <lineage>
        <taxon>Eukaryota</taxon>
        <taxon>Metazoa</taxon>
        <taxon>Chordata</taxon>
        <taxon>Craniata</taxon>
        <taxon>Vertebrata</taxon>
        <taxon>Euteleostomi</taxon>
        <taxon>Archelosauria</taxon>
        <taxon>Archosauria</taxon>
        <taxon>Dinosauria</taxon>
        <taxon>Saurischia</taxon>
        <taxon>Theropoda</taxon>
        <taxon>Coelurosauria</taxon>
        <taxon>Aves</taxon>
        <taxon>Neognathae</taxon>
        <taxon>Neoaves</taxon>
        <taxon>Telluraves</taxon>
        <taxon>Australaves</taxon>
        <taxon>Passeriformes</taxon>
        <taxon>Artamidae</taxon>
        <taxon>Gymnorhina</taxon>
    </lineage>
</organism>
<dbReference type="AlphaFoldDB" id="A0A7L1ADS3"/>
<keyword evidence="4" id="KW-1185">Reference proteome</keyword>
<feature type="compositionally biased region" description="Basic and acidic residues" evidence="2">
    <location>
        <begin position="654"/>
        <end position="730"/>
    </location>
</feature>
<protein>
    <submittedName>
        <fullName evidence="3">CC191 protein</fullName>
    </submittedName>
</protein>
<accession>A0A7L1ADS3</accession>
<keyword evidence="1" id="KW-0175">Coiled coil</keyword>
<reference evidence="3 4" key="1">
    <citation type="submission" date="2019-09" db="EMBL/GenBank/DDBJ databases">
        <title>Bird 10,000 Genomes (B10K) Project - Family phase.</title>
        <authorList>
            <person name="Zhang G."/>
        </authorList>
    </citation>
    <scope>NUCLEOTIDE SEQUENCE [LARGE SCALE GENOMIC DNA]</scope>
    <source>
        <strain evidence="3">B10K-DU-002-05</strain>
        <tissue evidence="3">Muscle</tissue>
    </source>
</reference>
<feature type="non-terminal residue" evidence="3">
    <location>
        <position position="909"/>
    </location>
</feature>